<name>A0A0H5QID5_9EUKA</name>
<dbReference type="PANTHER" id="PTHR23032:SF13">
    <property type="entry name" value="BRO1 DOMAIN-CONTAINING PROTEIN BROX"/>
    <property type="match status" value="1"/>
</dbReference>
<dbReference type="EMBL" id="HACM01000955">
    <property type="protein sequence ID" value="CRZ01397.1"/>
    <property type="molecule type" value="Transcribed_RNA"/>
</dbReference>
<dbReference type="Gene3D" id="1.25.40.280">
    <property type="entry name" value="alix/aip1 like domains"/>
    <property type="match status" value="1"/>
</dbReference>
<dbReference type="SMART" id="SM01041">
    <property type="entry name" value="BRO1"/>
    <property type="match status" value="1"/>
</dbReference>
<dbReference type="PROSITE" id="PS51180">
    <property type="entry name" value="BRO1"/>
    <property type="match status" value="1"/>
</dbReference>
<sequence>TSLNPFSKSFGKMLFGFGLACTTAVPLHEIFMVEEAVAKTNLRAATICRDQVALLTMKMATSPPGSDCRLLMTAVENYLPVIEALTEQIHKTYNKNMSDALVFRWTSWLSGGKEVFDLGLFEDELCTIFLLYGLLHYKAAHAIRLGNGSIDESVPREKQEANMLKKAAAIFHFVATSVIPLSLILSESRPLECSVKSSEALSILCLCHIQEIIIQTAVSGGKSAGAIAKLYLGIVDQYRAMQTALNGLDASYHSLHPAFKVFPRIRLEFYTGQAFRFLSKQALEESQYGEAVTFMEEAHRWLKGIRFPEIAHSTIEQAKNQVKTAIVEILPQLATLRKDNATIYFAIIPDISTLPLPNGAFIPKVEDFTPIPACSKSYFD</sequence>
<dbReference type="PANTHER" id="PTHR23032">
    <property type="entry name" value="BRO1 DOMAIN-CONTAINING PROTEIN BROX"/>
    <property type="match status" value="1"/>
</dbReference>
<evidence type="ECO:0000313" key="3">
    <source>
        <dbReference type="EMBL" id="CRZ01397.1"/>
    </source>
</evidence>
<dbReference type="Pfam" id="PF03097">
    <property type="entry name" value="BRO1"/>
    <property type="match status" value="1"/>
</dbReference>
<dbReference type="InterPro" id="IPR004328">
    <property type="entry name" value="BRO1_dom"/>
</dbReference>
<reference evidence="3" key="1">
    <citation type="submission" date="2015-04" db="EMBL/GenBank/DDBJ databases">
        <title>The genome sequence of the plant pathogenic Rhizarian Plasmodiophora brassicae reveals insights in its biotrophic life cycle and the origin of chitin synthesis.</title>
        <authorList>
            <person name="Schwelm A."/>
            <person name="Fogelqvist J."/>
            <person name="Knaust A."/>
            <person name="Julke S."/>
            <person name="Lilja T."/>
            <person name="Dhandapani V."/>
            <person name="Bonilla-Rosso G."/>
            <person name="Karlsson M."/>
            <person name="Shevchenko A."/>
            <person name="Choi S.R."/>
            <person name="Kim H.G."/>
            <person name="Park J.Y."/>
            <person name="Lim Y.P."/>
            <person name="Ludwig-Muller J."/>
            <person name="Dixelius C."/>
        </authorList>
    </citation>
    <scope>NUCLEOTIDE SEQUENCE</scope>
    <source>
        <tissue evidence="3">Potato root galls</tissue>
    </source>
</reference>
<organism evidence="3">
    <name type="scientific">Spongospora subterranea</name>
    <dbReference type="NCBI Taxonomy" id="70186"/>
    <lineage>
        <taxon>Eukaryota</taxon>
        <taxon>Sar</taxon>
        <taxon>Rhizaria</taxon>
        <taxon>Endomyxa</taxon>
        <taxon>Phytomyxea</taxon>
        <taxon>Plasmodiophorida</taxon>
        <taxon>Plasmodiophoridae</taxon>
        <taxon>Spongospora</taxon>
    </lineage>
</organism>
<feature type="non-terminal residue" evidence="3">
    <location>
        <position position="1"/>
    </location>
</feature>
<accession>A0A0H5QID5</accession>
<comment type="similarity">
    <text evidence="1">Belongs to the BROX family.</text>
</comment>
<dbReference type="AlphaFoldDB" id="A0A0H5QID5"/>
<evidence type="ECO:0000256" key="1">
    <source>
        <dbReference type="ARBA" id="ARBA00008901"/>
    </source>
</evidence>
<protein>
    <recommendedName>
        <fullName evidence="2">BRO1 domain-containing protein</fullName>
    </recommendedName>
</protein>
<dbReference type="InterPro" id="IPR038898">
    <property type="entry name" value="BROX"/>
</dbReference>
<feature type="domain" description="BRO1" evidence="2">
    <location>
        <begin position="60"/>
        <end position="380"/>
    </location>
</feature>
<dbReference type="InterPro" id="IPR038499">
    <property type="entry name" value="BRO1_sf"/>
</dbReference>
<proteinExistence type="inferred from homology"/>
<evidence type="ECO:0000259" key="2">
    <source>
        <dbReference type="PROSITE" id="PS51180"/>
    </source>
</evidence>